<dbReference type="Pfam" id="PF13424">
    <property type="entry name" value="TPR_12"/>
    <property type="match status" value="2"/>
</dbReference>
<feature type="repeat" description="TPR" evidence="19">
    <location>
        <begin position="82"/>
        <end position="115"/>
    </location>
</feature>
<evidence type="ECO:0000256" key="11">
    <source>
        <dbReference type="ARBA" id="ARBA00022741"/>
    </source>
</evidence>
<keyword evidence="15" id="KW-0902">Two-component regulatory system</keyword>
<keyword evidence="20" id="KW-0175">Coiled coil</keyword>
<comment type="catalytic activity">
    <reaction evidence="1">
        <text>ATP + protein L-histidine = ADP + protein N-phospho-L-histidine.</text>
        <dbReference type="EC" id="2.7.13.3"/>
    </reaction>
</comment>
<dbReference type="GO" id="GO:0046983">
    <property type="term" value="F:protein dimerization activity"/>
    <property type="evidence" value="ECO:0007669"/>
    <property type="project" value="InterPro"/>
</dbReference>
<evidence type="ECO:0000256" key="8">
    <source>
        <dbReference type="ARBA" id="ARBA00022553"/>
    </source>
</evidence>
<dbReference type="Proteomes" id="UP000316167">
    <property type="component" value="Unassembled WGS sequence"/>
</dbReference>
<accession>A0A562SDZ6</accession>
<dbReference type="GO" id="GO:0005524">
    <property type="term" value="F:ATP binding"/>
    <property type="evidence" value="ECO:0007669"/>
    <property type="project" value="UniProtKB-KW"/>
</dbReference>
<evidence type="ECO:0000313" key="23">
    <source>
        <dbReference type="EMBL" id="TWI79418.1"/>
    </source>
</evidence>
<dbReference type="InterPro" id="IPR050482">
    <property type="entry name" value="Sensor_HK_TwoCompSys"/>
</dbReference>
<dbReference type="PROSITE" id="PS50109">
    <property type="entry name" value="HIS_KIN"/>
    <property type="match status" value="1"/>
</dbReference>
<dbReference type="GO" id="GO:0051539">
    <property type="term" value="F:4 iron, 4 sulfur cluster binding"/>
    <property type="evidence" value="ECO:0007669"/>
    <property type="project" value="UniProtKB-KW"/>
</dbReference>
<keyword evidence="24" id="KW-1185">Reference proteome</keyword>
<proteinExistence type="predicted"/>
<evidence type="ECO:0000256" key="7">
    <source>
        <dbReference type="ARBA" id="ARBA00022490"/>
    </source>
</evidence>
<evidence type="ECO:0000256" key="2">
    <source>
        <dbReference type="ARBA" id="ARBA00001966"/>
    </source>
</evidence>
<keyword evidence="10" id="KW-0479">Metal-binding</keyword>
<sequence>MIKFVLPLLIVCCCTNHIAAQKNKPVIDSLEKLAGEQKDSQLVKIYNDLTWEYRLVNREKAIAYGFKAIEQAKKTNYPKGLAQAYNDLGILLYDQEKYDSAISFYKQSGKIREQLNDGLGIAKVYNKIGIVYQKKGAFDKALENQLLALSLFTKYKDDIGISYSLNNIGILNQNLGRYDEAIKYQLQSIEIKEKLKDNYGLAGSFVNIANIYKIKGDDEKAADYYNKAIGISRSIQDKEYLANALNNIGALYLKKQKYQQAFASISESLQLRKDLGDTKGQVSCMNNLGLVLQQQKQYDSSIAVLKAALKLGRTAVNCLPEVNQTYLALSTSYEALNNNDEALVMYKYYASTKDSLFTDNLSEQFAELETKYETLEKEKEIQRQQYVIAQKNYWITGIVAALLLLSLLALSYYRRYKLKQEARMQQALLEQQQQAAAAVMKAEENERQRIAKDLHDGVGQMMSAAKMNLSAFENDLQFSNTEQKLSFERIISLVDESCKEVRSVSHQMMPNILLKSGLANAVADFLDKIDQRKLKVSLHTEGLNERLDENTEIVLYRVLQECVNNVIKHADASQLDIALIKDKDGICVSIEDNGKGFSPNDLGEDAGIGLKNMQARIDYLYGTIDFDSAPGRGTLVAIHIPVV</sequence>
<comment type="cofactor">
    <cofactor evidence="2">
        <name>[4Fe-4S] cluster</name>
        <dbReference type="ChEBI" id="CHEBI:49883"/>
    </cofactor>
</comment>
<dbReference type="GO" id="GO:0000155">
    <property type="term" value="F:phosphorelay sensor kinase activity"/>
    <property type="evidence" value="ECO:0007669"/>
    <property type="project" value="InterPro"/>
</dbReference>
<keyword evidence="13" id="KW-0067">ATP-binding</keyword>
<evidence type="ECO:0000256" key="9">
    <source>
        <dbReference type="ARBA" id="ARBA00022679"/>
    </source>
</evidence>
<evidence type="ECO:0000256" key="15">
    <source>
        <dbReference type="ARBA" id="ARBA00023012"/>
    </source>
</evidence>
<evidence type="ECO:0000256" key="16">
    <source>
        <dbReference type="ARBA" id="ARBA00023014"/>
    </source>
</evidence>
<comment type="caution">
    <text evidence="23">The sequence shown here is derived from an EMBL/GenBank/DDBJ whole genome shotgun (WGS) entry which is preliminary data.</text>
</comment>
<evidence type="ECO:0000256" key="12">
    <source>
        <dbReference type="ARBA" id="ARBA00022777"/>
    </source>
</evidence>
<dbReference type="InterPro" id="IPR003594">
    <property type="entry name" value="HATPase_dom"/>
</dbReference>
<dbReference type="AlphaFoldDB" id="A0A562SDZ6"/>
<evidence type="ECO:0000256" key="6">
    <source>
        <dbReference type="ARBA" id="ARBA00022485"/>
    </source>
</evidence>
<keyword evidence="19" id="KW-0802">TPR repeat</keyword>
<evidence type="ECO:0000256" key="10">
    <source>
        <dbReference type="ARBA" id="ARBA00022723"/>
    </source>
</evidence>
<keyword evidence="9" id="KW-0808">Transferase</keyword>
<dbReference type="Pfam" id="PF13374">
    <property type="entry name" value="TPR_10"/>
    <property type="match status" value="1"/>
</dbReference>
<feature type="transmembrane region" description="Helical" evidence="21">
    <location>
        <begin position="393"/>
        <end position="413"/>
    </location>
</feature>
<dbReference type="InterPro" id="IPR036890">
    <property type="entry name" value="HATPase_C_sf"/>
</dbReference>
<dbReference type="GO" id="GO:0046872">
    <property type="term" value="F:metal ion binding"/>
    <property type="evidence" value="ECO:0007669"/>
    <property type="project" value="UniProtKB-KW"/>
</dbReference>
<evidence type="ECO:0000256" key="13">
    <source>
        <dbReference type="ARBA" id="ARBA00022840"/>
    </source>
</evidence>
<keyword evidence="6" id="KW-0004">4Fe-4S</keyword>
<organism evidence="23 24">
    <name type="scientific">Lacibacter cauensis</name>
    <dbReference type="NCBI Taxonomy" id="510947"/>
    <lineage>
        <taxon>Bacteria</taxon>
        <taxon>Pseudomonadati</taxon>
        <taxon>Bacteroidota</taxon>
        <taxon>Chitinophagia</taxon>
        <taxon>Chitinophagales</taxon>
        <taxon>Chitinophagaceae</taxon>
        <taxon>Lacibacter</taxon>
    </lineage>
</organism>
<protein>
    <recommendedName>
        <fullName evidence="5">Oxygen sensor histidine kinase NreB</fullName>
        <ecNumber evidence="4">2.7.13.3</ecNumber>
    </recommendedName>
    <alternativeName>
        <fullName evidence="18">Nitrogen regulation protein B</fullName>
    </alternativeName>
</protein>
<evidence type="ECO:0000256" key="19">
    <source>
        <dbReference type="PROSITE-ProRule" id="PRU00339"/>
    </source>
</evidence>
<keyword evidence="7" id="KW-0963">Cytoplasm</keyword>
<dbReference type="EC" id="2.7.13.3" evidence="4"/>
<feature type="repeat" description="TPR" evidence="19">
    <location>
        <begin position="242"/>
        <end position="275"/>
    </location>
</feature>
<dbReference type="InterPro" id="IPR019734">
    <property type="entry name" value="TPR_rpt"/>
</dbReference>
<dbReference type="CDD" id="cd16917">
    <property type="entry name" value="HATPase_UhpB-NarQ-NarX-like"/>
    <property type="match status" value="1"/>
</dbReference>
<dbReference type="Gene3D" id="1.20.5.1930">
    <property type="match status" value="1"/>
</dbReference>
<dbReference type="GO" id="GO:0005737">
    <property type="term" value="C:cytoplasm"/>
    <property type="evidence" value="ECO:0007669"/>
    <property type="project" value="UniProtKB-SubCell"/>
</dbReference>
<feature type="coiled-coil region" evidence="20">
    <location>
        <begin position="358"/>
        <end position="392"/>
    </location>
</feature>
<dbReference type="Pfam" id="PF02518">
    <property type="entry name" value="HATPase_c"/>
    <property type="match status" value="1"/>
</dbReference>
<dbReference type="Pfam" id="PF13181">
    <property type="entry name" value="TPR_8"/>
    <property type="match status" value="1"/>
</dbReference>
<evidence type="ECO:0000256" key="21">
    <source>
        <dbReference type="SAM" id="Phobius"/>
    </source>
</evidence>
<dbReference type="InterPro" id="IPR011990">
    <property type="entry name" value="TPR-like_helical_dom_sf"/>
</dbReference>
<evidence type="ECO:0000256" key="17">
    <source>
        <dbReference type="ARBA" id="ARBA00024827"/>
    </source>
</evidence>
<dbReference type="PANTHER" id="PTHR24421">
    <property type="entry name" value="NITRATE/NITRITE SENSOR PROTEIN NARX-RELATED"/>
    <property type="match status" value="1"/>
</dbReference>
<evidence type="ECO:0000259" key="22">
    <source>
        <dbReference type="PROSITE" id="PS50109"/>
    </source>
</evidence>
<keyword evidence="21" id="KW-0472">Membrane</keyword>
<evidence type="ECO:0000256" key="14">
    <source>
        <dbReference type="ARBA" id="ARBA00023004"/>
    </source>
</evidence>
<dbReference type="Gene3D" id="1.25.40.10">
    <property type="entry name" value="Tetratricopeptide repeat domain"/>
    <property type="match status" value="3"/>
</dbReference>
<keyword evidence="21" id="KW-1133">Transmembrane helix</keyword>
<dbReference type="InterPro" id="IPR005467">
    <property type="entry name" value="His_kinase_dom"/>
</dbReference>
<feature type="repeat" description="TPR" evidence="19">
    <location>
        <begin position="202"/>
        <end position="235"/>
    </location>
</feature>
<gene>
    <name evidence="23" type="ORF">IQ13_3822</name>
</gene>
<dbReference type="PROSITE" id="PS50005">
    <property type="entry name" value="TPR"/>
    <property type="match status" value="3"/>
</dbReference>
<evidence type="ECO:0000256" key="5">
    <source>
        <dbReference type="ARBA" id="ARBA00017322"/>
    </source>
</evidence>
<evidence type="ECO:0000256" key="3">
    <source>
        <dbReference type="ARBA" id="ARBA00004496"/>
    </source>
</evidence>
<keyword evidence="12" id="KW-0418">Kinase</keyword>
<keyword evidence="11" id="KW-0547">Nucleotide-binding</keyword>
<dbReference type="RefSeq" id="WP_144888183.1">
    <property type="nucleotide sequence ID" value="NZ_VLLE01000006.1"/>
</dbReference>
<dbReference type="PANTHER" id="PTHR24421:SF10">
    <property type="entry name" value="NITRATE_NITRITE SENSOR PROTEIN NARQ"/>
    <property type="match status" value="1"/>
</dbReference>
<dbReference type="GO" id="GO:0016020">
    <property type="term" value="C:membrane"/>
    <property type="evidence" value="ECO:0007669"/>
    <property type="project" value="InterPro"/>
</dbReference>
<reference evidence="23 24" key="1">
    <citation type="journal article" date="2015" name="Stand. Genomic Sci.">
        <title>Genomic Encyclopedia of Bacterial and Archaeal Type Strains, Phase III: the genomes of soil and plant-associated and newly described type strains.</title>
        <authorList>
            <person name="Whitman W.B."/>
            <person name="Woyke T."/>
            <person name="Klenk H.P."/>
            <person name="Zhou Y."/>
            <person name="Lilburn T.G."/>
            <person name="Beck B.J."/>
            <person name="De Vos P."/>
            <person name="Vandamme P."/>
            <person name="Eisen J.A."/>
            <person name="Garrity G."/>
            <person name="Hugenholtz P."/>
            <person name="Kyrpides N.C."/>
        </authorList>
    </citation>
    <scope>NUCLEOTIDE SEQUENCE [LARGE SCALE GENOMIC DNA]</scope>
    <source>
        <strain evidence="23 24">CGMCC 1.7271</strain>
    </source>
</reference>
<dbReference type="EMBL" id="VLLE01000006">
    <property type="protein sequence ID" value="TWI79418.1"/>
    <property type="molecule type" value="Genomic_DNA"/>
</dbReference>
<dbReference type="SUPFAM" id="SSF48452">
    <property type="entry name" value="TPR-like"/>
    <property type="match status" value="2"/>
</dbReference>
<evidence type="ECO:0000313" key="24">
    <source>
        <dbReference type="Proteomes" id="UP000316167"/>
    </source>
</evidence>
<dbReference type="PRINTS" id="PR00344">
    <property type="entry name" value="BCTRLSENSOR"/>
</dbReference>
<keyword evidence="16" id="KW-0411">Iron-sulfur</keyword>
<evidence type="ECO:0000256" key="20">
    <source>
        <dbReference type="SAM" id="Coils"/>
    </source>
</evidence>
<dbReference type="SMART" id="SM00028">
    <property type="entry name" value="TPR"/>
    <property type="match status" value="6"/>
</dbReference>
<dbReference type="SUPFAM" id="SSF55874">
    <property type="entry name" value="ATPase domain of HSP90 chaperone/DNA topoisomerase II/histidine kinase"/>
    <property type="match status" value="1"/>
</dbReference>
<keyword evidence="8" id="KW-0597">Phosphoprotein</keyword>
<dbReference type="OrthoDB" id="617348at2"/>
<dbReference type="Pfam" id="PF07730">
    <property type="entry name" value="HisKA_3"/>
    <property type="match status" value="1"/>
</dbReference>
<dbReference type="SMART" id="SM00387">
    <property type="entry name" value="HATPase_c"/>
    <property type="match status" value="1"/>
</dbReference>
<dbReference type="InterPro" id="IPR011712">
    <property type="entry name" value="Sig_transdc_His_kin_sub3_dim/P"/>
</dbReference>
<evidence type="ECO:0000256" key="4">
    <source>
        <dbReference type="ARBA" id="ARBA00012438"/>
    </source>
</evidence>
<keyword evidence="14" id="KW-0408">Iron</keyword>
<comment type="function">
    <text evidence="17">Member of the two-component regulatory system NreB/NreC involved in the control of dissimilatory nitrate/nitrite reduction in response to oxygen. NreB functions as a direct oxygen sensor histidine kinase which is autophosphorylated, in the absence of oxygen, probably at the conserved histidine residue, and transfers its phosphate group probably to a conserved aspartate residue of NreC. NreB/NreC activates the expression of the nitrate (narGHJI) and nitrite (nir) reductase operons, as well as the putative nitrate transporter gene narT.</text>
</comment>
<comment type="subcellular location">
    <subcellularLocation>
        <location evidence="3">Cytoplasm</location>
    </subcellularLocation>
</comment>
<dbReference type="Gene3D" id="3.30.565.10">
    <property type="entry name" value="Histidine kinase-like ATPase, C-terminal domain"/>
    <property type="match status" value="1"/>
</dbReference>
<dbReference type="InterPro" id="IPR004358">
    <property type="entry name" value="Sig_transdc_His_kin-like_C"/>
</dbReference>
<evidence type="ECO:0000256" key="18">
    <source>
        <dbReference type="ARBA" id="ARBA00030800"/>
    </source>
</evidence>
<feature type="domain" description="Histidine kinase" evidence="22">
    <location>
        <begin position="449"/>
        <end position="643"/>
    </location>
</feature>
<evidence type="ECO:0000256" key="1">
    <source>
        <dbReference type="ARBA" id="ARBA00000085"/>
    </source>
</evidence>
<keyword evidence="21" id="KW-0812">Transmembrane</keyword>
<name>A0A562SDZ6_9BACT</name>